<evidence type="ECO:0000256" key="2">
    <source>
        <dbReference type="ARBA" id="ARBA00001946"/>
    </source>
</evidence>
<dbReference type="InterPro" id="IPR020550">
    <property type="entry name" value="Inositol_monophosphatase_CS"/>
</dbReference>
<dbReference type="EMBL" id="LNQE01001838">
    <property type="protein sequence ID" value="KUG04808.1"/>
    <property type="molecule type" value="Genomic_DNA"/>
</dbReference>
<keyword evidence="5 7" id="KW-0378">Hydrolase</keyword>
<dbReference type="GO" id="GO:0008934">
    <property type="term" value="F:inositol monophosphate 1-phosphatase activity"/>
    <property type="evidence" value="ECO:0007669"/>
    <property type="project" value="InterPro"/>
</dbReference>
<dbReference type="CDD" id="cd01639">
    <property type="entry name" value="IMPase"/>
    <property type="match status" value="1"/>
</dbReference>
<comment type="catalytic activity">
    <reaction evidence="1">
        <text>a myo-inositol phosphate + H2O = myo-inositol + phosphate</text>
        <dbReference type="Rhea" id="RHEA:24056"/>
        <dbReference type="ChEBI" id="CHEBI:15377"/>
        <dbReference type="ChEBI" id="CHEBI:17268"/>
        <dbReference type="ChEBI" id="CHEBI:43474"/>
        <dbReference type="ChEBI" id="CHEBI:84139"/>
        <dbReference type="EC" id="3.1.3.25"/>
    </reaction>
</comment>
<sequence length="275" mass="30716">MKHQCANIIMLDYTKVIREVETWAREVGKMQKEHLGKDMAVDTKSSKVDLVTDLDRWSEAYLMQAIHERYPGHAILSEEYGKHDVASDYLWIIDPLDGTTNYAQGLHIFAVSIALQYQSKTMLGVIYGSVLDQMFGAVRGLGAHLNGKSLRVSDKTNLRECVLATGFPYDRAENPDNNVNYFSRITPQVRGIRRMGSAAYDLANVSAGLLDGYWELNLSPWDVAAGILILEEAGGKVVYLPEKRGISLVAGNEDICQKILDEIRAVDSIGAWLEY</sequence>
<dbReference type="Gene3D" id="3.40.190.80">
    <property type="match status" value="1"/>
</dbReference>
<dbReference type="InterPro" id="IPR022337">
    <property type="entry name" value="Inositol_monophosphatase_SuhB"/>
</dbReference>
<dbReference type="EC" id="3.1.3.25" evidence="3"/>
<accession>A0A0W8E834</accession>
<comment type="cofactor">
    <cofactor evidence="2">
        <name>Mg(2+)</name>
        <dbReference type="ChEBI" id="CHEBI:18420"/>
    </cofactor>
</comment>
<evidence type="ECO:0000313" key="7">
    <source>
        <dbReference type="EMBL" id="KUG04808.1"/>
    </source>
</evidence>
<evidence type="ECO:0000256" key="5">
    <source>
        <dbReference type="ARBA" id="ARBA00022801"/>
    </source>
</evidence>
<dbReference type="GO" id="GO:0046854">
    <property type="term" value="P:phosphatidylinositol phosphate biosynthetic process"/>
    <property type="evidence" value="ECO:0007669"/>
    <property type="project" value="InterPro"/>
</dbReference>
<dbReference type="InterPro" id="IPR033942">
    <property type="entry name" value="IMPase"/>
</dbReference>
<dbReference type="FunFam" id="3.30.540.10:FF:000003">
    <property type="entry name" value="Inositol-1-monophosphatase"/>
    <property type="match status" value="1"/>
</dbReference>
<dbReference type="SUPFAM" id="SSF56655">
    <property type="entry name" value="Carbohydrate phosphatase"/>
    <property type="match status" value="1"/>
</dbReference>
<dbReference type="GO" id="GO:0006020">
    <property type="term" value="P:inositol metabolic process"/>
    <property type="evidence" value="ECO:0007669"/>
    <property type="project" value="TreeGrafter"/>
</dbReference>
<dbReference type="Pfam" id="PF00459">
    <property type="entry name" value="Inositol_P"/>
    <property type="match status" value="1"/>
</dbReference>
<evidence type="ECO:0000256" key="1">
    <source>
        <dbReference type="ARBA" id="ARBA00001033"/>
    </source>
</evidence>
<dbReference type="GO" id="GO:0007165">
    <property type="term" value="P:signal transduction"/>
    <property type="evidence" value="ECO:0007669"/>
    <property type="project" value="TreeGrafter"/>
</dbReference>
<keyword evidence="4" id="KW-0479">Metal-binding</keyword>
<dbReference type="PROSITE" id="PS00630">
    <property type="entry name" value="IMP_2"/>
    <property type="match status" value="1"/>
</dbReference>
<reference evidence="7" key="1">
    <citation type="journal article" date="2015" name="Proc. Natl. Acad. Sci. U.S.A.">
        <title>Networks of energetic and metabolic interactions define dynamics in microbial communities.</title>
        <authorList>
            <person name="Embree M."/>
            <person name="Liu J.K."/>
            <person name="Al-Bassam M.M."/>
            <person name="Zengler K."/>
        </authorList>
    </citation>
    <scope>NUCLEOTIDE SEQUENCE</scope>
</reference>
<protein>
    <recommendedName>
        <fullName evidence="3">inositol-phosphate phosphatase</fullName>
        <ecNumber evidence="3">3.1.3.25</ecNumber>
    </recommendedName>
</protein>
<dbReference type="PANTHER" id="PTHR20854:SF4">
    <property type="entry name" value="INOSITOL-1-MONOPHOSPHATASE-RELATED"/>
    <property type="match status" value="1"/>
</dbReference>
<dbReference type="InterPro" id="IPR000760">
    <property type="entry name" value="Inositol_monophosphatase-like"/>
</dbReference>
<dbReference type="PRINTS" id="PR00377">
    <property type="entry name" value="IMPHPHTASES"/>
</dbReference>
<evidence type="ECO:0000256" key="6">
    <source>
        <dbReference type="ARBA" id="ARBA00022842"/>
    </source>
</evidence>
<gene>
    <name evidence="7" type="ORF">ASZ90_017776</name>
</gene>
<organism evidence="7">
    <name type="scientific">hydrocarbon metagenome</name>
    <dbReference type="NCBI Taxonomy" id="938273"/>
    <lineage>
        <taxon>unclassified sequences</taxon>
        <taxon>metagenomes</taxon>
        <taxon>ecological metagenomes</taxon>
    </lineage>
</organism>
<dbReference type="PANTHER" id="PTHR20854">
    <property type="entry name" value="INOSITOL MONOPHOSPHATASE"/>
    <property type="match status" value="1"/>
</dbReference>
<dbReference type="AlphaFoldDB" id="A0A0W8E834"/>
<evidence type="ECO:0000256" key="3">
    <source>
        <dbReference type="ARBA" id="ARBA00013106"/>
    </source>
</evidence>
<dbReference type="Gene3D" id="3.30.540.10">
    <property type="entry name" value="Fructose-1,6-Bisphosphatase, subunit A, domain 1"/>
    <property type="match status" value="1"/>
</dbReference>
<comment type="caution">
    <text evidence="7">The sequence shown here is derived from an EMBL/GenBank/DDBJ whole genome shotgun (WGS) entry which is preliminary data.</text>
</comment>
<proteinExistence type="predicted"/>
<dbReference type="PRINTS" id="PR01959">
    <property type="entry name" value="SBIMPHPHTASE"/>
</dbReference>
<keyword evidence="6" id="KW-0460">Magnesium</keyword>
<name>A0A0W8E834_9ZZZZ</name>
<evidence type="ECO:0000256" key="4">
    <source>
        <dbReference type="ARBA" id="ARBA00022723"/>
    </source>
</evidence>
<dbReference type="GO" id="GO:0046872">
    <property type="term" value="F:metal ion binding"/>
    <property type="evidence" value="ECO:0007669"/>
    <property type="project" value="UniProtKB-KW"/>
</dbReference>